<name>A0ABW2H6H0_9ACTN</name>
<accession>A0ABW2H6H0</accession>
<organism evidence="1 2">
    <name type="scientific">Catellatospora aurea</name>
    <dbReference type="NCBI Taxonomy" id="1337874"/>
    <lineage>
        <taxon>Bacteria</taxon>
        <taxon>Bacillati</taxon>
        <taxon>Actinomycetota</taxon>
        <taxon>Actinomycetes</taxon>
        <taxon>Micromonosporales</taxon>
        <taxon>Micromonosporaceae</taxon>
        <taxon>Catellatospora</taxon>
    </lineage>
</organism>
<gene>
    <name evidence="1" type="ORF">ACFQO7_27155</name>
</gene>
<dbReference type="EMBL" id="JBHTAC010000035">
    <property type="protein sequence ID" value="MFC7246169.1"/>
    <property type="molecule type" value="Genomic_DNA"/>
</dbReference>
<proteinExistence type="predicted"/>
<keyword evidence="2" id="KW-1185">Reference proteome</keyword>
<comment type="caution">
    <text evidence="1">The sequence shown here is derived from an EMBL/GenBank/DDBJ whole genome shotgun (WGS) entry which is preliminary data.</text>
</comment>
<dbReference type="Proteomes" id="UP001596392">
    <property type="component" value="Unassembled WGS sequence"/>
</dbReference>
<protein>
    <submittedName>
        <fullName evidence="1">Uncharacterized protein</fullName>
    </submittedName>
</protein>
<reference evidence="2" key="1">
    <citation type="journal article" date="2019" name="Int. J. Syst. Evol. Microbiol.">
        <title>The Global Catalogue of Microorganisms (GCM) 10K type strain sequencing project: providing services to taxonomists for standard genome sequencing and annotation.</title>
        <authorList>
            <consortium name="The Broad Institute Genomics Platform"/>
            <consortium name="The Broad Institute Genome Sequencing Center for Infectious Disease"/>
            <person name="Wu L."/>
            <person name="Ma J."/>
        </authorList>
    </citation>
    <scope>NUCLEOTIDE SEQUENCE [LARGE SCALE GENOMIC DNA]</scope>
    <source>
        <strain evidence="2">CGMCC 1.9106</strain>
    </source>
</reference>
<evidence type="ECO:0000313" key="1">
    <source>
        <dbReference type="EMBL" id="MFC7246169.1"/>
    </source>
</evidence>
<dbReference type="RefSeq" id="WP_376809023.1">
    <property type="nucleotide sequence ID" value="NZ_JBHTAC010000035.1"/>
</dbReference>
<evidence type="ECO:0000313" key="2">
    <source>
        <dbReference type="Proteomes" id="UP001596392"/>
    </source>
</evidence>
<sequence>MLLDVPFDHTSAAVVAEALSAGTRVGHDCSMREWAYGDLHREFEQRLDDLLAESCPSWRPQELPEPYRSNEAFRDYERRNAKRMQVGEQLKDRPELAAALADRVLETITCDEDVSFNKQLIHPLMDAVGRRRVQRHLISTVETGPVAKKVCATYAWYWSQVSLVYRSTDDLRQARPTTASRAADDDVADLRGQYRAACLAAFVGCDEVPIREILARWFILKDEFYPPNLLALVARARSIAESDPLRFKDLLAKTEDGTNLAQLTFGDW</sequence>